<dbReference type="GO" id="GO:0007423">
    <property type="term" value="P:sensory organ development"/>
    <property type="evidence" value="ECO:0007669"/>
    <property type="project" value="TreeGrafter"/>
</dbReference>
<dbReference type="InterPro" id="IPR032657">
    <property type="entry name" value="Olig1_bHLH"/>
</dbReference>
<protein>
    <recommendedName>
        <fullName evidence="6">BHLH domain-containing protein</fullName>
    </recommendedName>
</protein>
<dbReference type="GO" id="GO:0061564">
    <property type="term" value="P:axon development"/>
    <property type="evidence" value="ECO:0007669"/>
    <property type="project" value="TreeGrafter"/>
</dbReference>
<dbReference type="Proteomes" id="UP000824219">
    <property type="component" value="Linkage Group LG06"/>
</dbReference>
<evidence type="ECO:0000256" key="3">
    <source>
        <dbReference type="ARBA" id="ARBA00023163"/>
    </source>
</evidence>
<evidence type="ECO:0000313" key="8">
    <source>
        <dbReference type="Proteomes" id="UP000824219"/>
    </source>
</evidence>
<dbReference type="GO" id="GO:0000981">
    <property type="term" value="F:DNA-binding transcription factor activity, RNA polymerase II-specific"/>
    <property type="evidence" value="ECO:0007669"/>
    <property type="project" value="TreeGrafter"/>
</dbReference>
<gene>
    <name evidence="7" type="ORF">KOW79_005339</name>
</gene>
<dbReference type="InterPro" id="IPR032658">
    <property type="entry name" value="Olig2_bHLH"/>
</dbReference>
<dbReference type="GO" id="GO:0045944">
    <property type="term" value="P:positive regulation of transcription by RNA polymerase II"/>
    <property type="evidence" value="ECO:0007669"/>
    <property type="project" value="TreeGrafter"/>
</dbReference>
<dbReference type="Pfam" id="PF00010">
    <property type="entry name" value="HLH"/>
    <property type="match status" value="2"/>
</dbReference>
<dbReference type="InterPro" id="IPR011598">
    <property type="entry name" value="bHLH_dom"/>
</dbReference>
<feature type="compositionally biased region" description="Basic and acidic residues" evidence="5">
    <location>
        <begin position="342"/>
        <end position="353"/>
    </location>
</feature>
<dbReference type="OrthoDB" id="10011855at2759"/>
<comment type="caution">
    <text evidence="7">The sequence shown here is derived from an EMBL/GenBank/DDBJ whole genome shotgun (WGS) entry which is preliminary data.</text>
</comment>
<evidence type="ECO:0000256" key="2">
    <source>
        <dbReference type="ARBA" id="ARBA00023125"/>
    </source>
</evidence>
<evidence type="ECO:0000259" key="6">
    <source>
        <dbReference type="PROSITE" id="PS50888"/>
    </source>
</evidence>
<dbReference type="SUPFAM" id="SSF47459">
    <property type="entry name" value="HLH, helix-loop-helix DNA-binding domain"/>
    <property type="match status" value="2"/>
</dbReference>
<dbReference type="GO" id="GO:0042552">
    <property type="term" value="P:myelination"/>
    <property type="evidence" value="ECO:0007669"/>
    <property type="project" value="InterPro"/>
</dbReference>
<dbReference type="FunFam" id="4.10.280.10:FF:000031">
    <property type="entry name" value="Oligodendrocyte transcription factor 3"/>
    <property type="match status" value="1"/>
</dbReference>
<dbReference type="GO" id="GO:0005634">
    <property type="term" value="C:nucleus"/>
    <property type="evidence" value="ECO:0007669"/>
    <property type="project" value="TreeGrafter"/>
</dbReference>
<keyword evidence="4" id="KW-0539">Nucleus</keyword>
<dbReference type="PANTHER" id="PTHR19290">
    <property type="entry name" value="BASIC HELIX-LOOP-HELIX PROTEIN NEUROGENIN-RELATED"/>
    <property type="match status" value="1"/>
</dbReference>
<keyword evidence="3" id="KW-0804">Transcription</keyword>
<dbReference type="EMBL" id="JAHKSW010000006">
    <property type="protein sequence ID" value="KAG7331370.1"/>
    <property type="molecule type" value="Genomic_DNA"/>
</dbReference>
<dbReference type="AlphaFoldDB" id="A0A9D3SQ48"/>
<dbReference type="GO" id="GO:0046983">
    <property type="term" value="F:protein dimerization activity"/>
    <property type="evidence" value="ECO:0007669"/>
    <property type="project" value="InterPro"/>
</dbReference>
<dbReference type="CDD" id="cd18942">
    <property type="entry name" value="bHLH_TS_OLIG1"/>
    <property type="match status" value="1"/>
</dbReference>
<dbReference type="GO" id="GO:0021778">
    <property type="term" value="P:oligodendrocyte cell fate specification"/>
    <property type="evidence" value="ECO:0007669"/>
    <property type="project" value="InterPro"/>
</dbReference>
<proteinExistence type="predicted"/>
<reference evidence="7 8" key="1">
    <citation type="submission" date="2021-06" db="EMBL/GenBank/DDBJ databases">
        <title>Chromosome-level genome assembly of the red-tail catfish (Hemibagrus wyckioides).</title>
        <authorList>
            <person name="Shao F."/>
        </authorList>
    </citation>
    <scope>NUCLEOTIDE SEQUENCE [LARGE SCALE GENOMIC DNA]</scope>
    <source>
        <strain evidence="7">EC202008001</strain>
        <tissue evidence="7">Blood</tissue>
    </source>
</reference>
<feature type="domain" description="BHLH" evidence="6">
    <location>
        <begin position="353"/>
        <end position="429"/>
    </location>
</feature>
<dbReference type="PANTHER" id="PTHR19290:SF32">
    <property type="entry name" value="OLIGODENDROCYTE TRANSCRIPTION FACTOR 2"/>
    <property type="match status" value="1"/>
</dbReference>
<evidence type="ECO:0000256" key="1">
    <source>
        <dbReference type="ARBA" id="ARBA00023015"/>
    </source>
</evidence>
<dbReference type="InterPro" id="IPR036638">
    <property type="entry name" value="HLH_DNA-bd_sf"/>
</dbReference>
<dbReference type="SMART" id="SM00353">
    <property type="entry name" value="HLH"/>
    <property type="match status" value="2"/>
</dbReference>
<keyword evidence="2" id="KW-0238">DNA-binding</keyword>
<dbReference type="PROSITE" id="PS50888">
    <property type="entry name" value="BHLH"/>
    <property type="match status" value="2"/>
</dbReference>
<keyword evidence="1" id="KW-0805">Transcription regulation</keyword>
<keyword evidence="8" id="KW-1185">Reference proteome</keyword>
<evidence type="ECO:0000256" key="4">
    <source>
        <dbReference type="ARBA" id="ARBA00023242"/>
    </source>
</evidence>
<dbReference type="Gene3D" id="4.10.280.10">
    <property type="entry name" value="Helix-loop-helix DNA-binding domain"/>
    <property type="match status" value="2"/>
</dbReference>
<dbReference type="GO" id="GO:0070888">
    <property type="term" value="F:E-box binding"/>
    <property type="evidence" value="ECO:0007669"/>
    <property type="project" value="TreeGrafter"/>
</dbReference>
<feature type="domain" description="BHLH" evidence="6">
    <location>
        <begin position="81"/>
        <end position="135"/>
    </location>
</feature>
<evidence type="ECO:0000256" key="5">
    <source>
        <dbReference type="SAM" id="MobiDB-lite"/>
    </source>
</evidence>
<sequence>MDSDTSRVSSRPSSPEGDDLFLSAVKKSAGFSGAVSSTQSDSPPELSADLRGLSSGDENALALKMFSKKDRKLLSESELQSIRLKINSRERKRMHDLNIAMDGLREVMPYAHGPSVRKLSKIATLLLARNYILMLSNSLEEMKRLVSEIYGGGGGGSSGAHHATFHPSACGTLAHATAPLASHAAAAAAAAAAGSHPVHHTLLPPTVSSAAASLPGPGLSAAAAVRPHHGLLKAPSAGASPLTSGFQHWGASMPCPCSMCQVPAPHVSAMSSDSSVQHTVWPQAGEGPAAGGNMQPVSSFRCKGQGEGTFHELMPRSGMVTGAGGSGSSSGSLHSPQRHPKFPRELSLEEQQELRRKINSRERKRMQDLNLAMDALREVMVPYSSSPTSSLAAGGGLQHPYLPLGASPNGRRLSKISTLVLARNYILLLGSSLQEMRRLLGEVSIGGTVPHLLLTGGWPFLTGPGQLLLSSPEQSLGLTQCSSLPLNSALAPEESTPWGSRGVAGTPLCPCRVCRGPRVVHSTPTSRFQK</sequence>
<organism evidence="7 8">
    <name type="scientific">Hemibagrus wyckioides</name>
    <dbReference type="NCBI Taxonomy" id="337641"/>
    <lineage>
        <taxon>Eukaryota</taxon>
        <taxon>Metazoa</taxon>
        <taxon>Chordata</taxon>
        <taxon>Craniata</taxon>
        <taxon>Vertebrata</taxon>
        <taxon>Euteleostomi</taxon>
        <taxon>Actinopterygii</taxon>
        <taxon>Neopterygii</taxon>
        <taxon>Teleostei</taxon>
        <taxon>Ostariophysi</taxon>
        <taxon>Siluriformes</taxon>
        <taxon>Bagridae</taxon>
        <taxon>Hemibagrus</taxon>
    </lineage>
</organism>
<name>A0A9D3SQ48_9TELE</name>
<dbReference type="InterPro" id="IPR050359">
    <property type="entry name" value="bHLH_transcription_factors"/>
</dbReference>
<dbReference type="CDD" id="cd18940">
    <property type="entry name" value="bHLH_TS_OLIG2"/>
    <property type="match status" value="1"/>
</dbReference>
<feature type="region of interest" description="Disordered" evidence="5">
    <location>
        <begin position="318"/>
        <end position="353"/>
    </location>
</feature>
<evidence type="ECO:0000313" key="7">
    <source>
        <dbReference type="EMBL" id="KAG7331370.1"/>
    </source>
</evidence>
<accession>A0A9D3SQ48</accession>